<gene>
    <name evidence="1" type="ORF">FloV-SA2_00255</name>
</gene>
<proteinExistence type="predicted"/>
<evidence type="ECO:0000313" key="1">
    <source>
        <dbReference type="EMBL" id="XDO02074.1"/>
    </source>
</evidence>
<name>A0AB39JEN0_9VIRU</name>
<protein>
    <submittedName>
        <fullName evidence="1">Uncharacterized protein</fullName>
    </submittedName>
</protein>
<dbReference type="EMBL" id="PP542043">
    <property type="protein sequence ID" value="XDO02074.1"/>
    <property type="molecule type" value="Genomic_DNA"/>
</dbReference>
<accession>A0AB39JEN0</accession>
<sequence>MAFTRFHDDYNRILKTNLETSAKNEYIFNVPNNFNNKNIYLDDPHIRLQKLGNPQFVNMVDAESELKTLTLKNMRDYVKNQYPKTELNYNKVPVYNVSKDITNESRSSHPAWSYRSMQQYRPEYLFHDPQKNTTMKFENNVDSNLLLKDNYTNVHKKI</sequence>
<reference evidence="1" key="1">
    <citation type="submission" date="2024-03" db="EMBL/GenBank/DDBJ databases">
        <title>Eukaryotic viruses encode the ribosomal protein eL40.</title>
        <authorList>
            <person name="Thomy J."/>
            <person name="Schvarcz C.R."/>
            <person name="McBeain K.A."/>
            <person name="Edwards K.F."/>
            <person name="Steward G.F."/>
        </authorList>
    </citation>
    <scope>NUCLEOTIDE SEQUENCE</scope>
    <source>
        <strain evidence="1">FloV-SA2</strain>
    </source>
</reference>
<organism evidence="1">
    <name type="scientific">Florenciella sp. virus SA2</name>
    <dbReference type="NCBI Taxonomy" id="3240092"/>
    <lineage>
        <taxon>Viruses</taxon>
    </lineage>
</organism>